<dbReference type="InterPro" id="IPR026992">
    <property type="entry name" value="DIOX_N"/>
</dbReference>
<dbReference type="InterPro" id="IPR044861">
    <property type="entry name" value="IPNS-like_FE2OG_OXY"/>
</dbReference>
<dbReference type="InterPro" id="IPR050295">
    <property type="entry name" value="Plant_2OG-oxidoreductases"/>
</dbReference>
<evidence type="ECO:0000313" key="7">
    <source>
        <dbReference type="Proteomes" id="UP000017836"/>
    </source>
</evidence>
<evidence type="ECO:0000259" key="5">
    <source>
        <dbReference type="PROSITE" id="PS51471"/>
    </source>
</evidence>
<dbReference type="InterPro" id="IPR027443">
    <property type="entry name" value="IPNS-like_sf"/>
</dbReference>
<dbReference type="GO" id="GO:0016491">
    <property type="term" value="F:oxidoreductase activity"/>
    <property type="evidence" value="ECO:0007669"/>
    <property type="project" value="UniProtKB-KW"/>
</dbReference>
<keyword evidence="7" id="KW-1185">Reference proteome</keyword>
<evidence type="ECO:0000256" key="2">
    <source>
        <dbReference type="ARBA" id="ARBA00022723"/>
    </source>
</evidence>
<dbReference type="eggNOG" id="KOG0143">
    <property type="taxonomic scope" value="Eukaryota"/>
</dbReference>
<gene>
    <name evidence="6" type="ORF">AMTR_s00033p00191010</name>
</gene>
<dbReference type="Proteomes" id="UP000017836">
    <property type="component" value="Unassembled WGS sequence"/>
</dbReference>
<proteinExistence type="inferred from homology"/>
<evidence type="ECO:0000256" key="3">
    <source>
        <dbReference type="ARBA" id="ARBA00023004"/>
    </source>
</evidence>
<dbReference type="Pfam" id="PF14226">
    <property type="entry name" value="DIOX_N"/>
    <property type="match status" value="1"/>
</dbReference>
<dbReference type="Pfam" id="PF03171">
    <property type="entry name" value="2OG-FeII_Oxy"/>
    <property type="match status" value="1"/>
</dbReference>
<organism evidence="6 7">
    <name type="scientific">Amborella trichopoda</name>
    <dbReference type="NCBI Taxonomy" id="13333"/>
    <lineage>
        <taxon>Eukaryota</taxon>
        <taxon>Viridiplantae</taxon>
        <taxon>Streptophyta</taxon>
        <taxon>Embryophyta</taxon>
        <taxon>Tracheophyta</taxon>
        <taxon>Spermatophyta</taxon>
        <taxon>Magnoliopsida</taxon>
        <taxon>Amborellales</taxon>
        <taxon>Amborellaceae</taxon>
        <taxon>Amborella</taxon>
    </lineage>
</organism>
<dbReference type="OMA" id="DITHWEY"/>
<dbReference type="EMBL" id="KI392557">
    <property type="protein sequence ID" value="ERN14309.1"/>
    <property type="molecule type" value="Genomic_DNA"/>
</dbReference>
<comment type="similarity">
    <text evidence="1 4">Belongs to the iron/ascorbate-dependent oxidoreductase family.</text>
</comment>
<dbReference type="SUPFAM" id="SSF51197">
    <property type="entry name" value="Clavaminate synthase-like"/>
    <property type="match status" value="1"/>
</dbReference>
<dbReference type="GO" id="GO:0046872">
    <property type="term" value="F:metal ion binding"/>
    <property type="evidence" value="ECO:0007669"/>
    <property type="project" value="UniProtKB-KW"/>
</dbReference>
<name>U5CW03_AMBTC</name>
<keyword evidence="4" id="KW-0560">Oxidoreductase</keyword>
<keyword evidence="3 4" id="KW-0408">Iron</keyword>
<evidence type="ECO:0000256" key="4">
    <source>
        <dbReference type="RuleBase" id="RU003682"/>
    </source>
</evidence>
<protein>
    <recommendedName>
        <fullName evidence="5">Fe2OG dioxygenase domain-containing protein</fullName>
    </recommendedName>
</protein>
<sequence>MQAVGHGISKDLMNKMRKLGKEFFELPLQERMKVGRNLEVEQKDWVEGYAHDPVEFQDQKLDWIDRLYLQIFPENHIKLQFWPENPAVGRWCCRESLDEFRLKMKEFANQTLRVLAELVGLRDDFFTDRLDDEAIMASSCNFYPPCPRSEQVLGFRPHSDRSGITVLLPDTNILGLQVLKDETWHQVPAFPHALLVNIGDQMEVGKSFWDELQLILLDLVGV</sequence>
<accession>U5CW03</accession>
<dbReference type="PANTHER" id="PTHR47991">
    <property type="entry name" value="OXOGLUTARATE/IRON-DEPENDENT DIOXYGENASE"/>
    <property type="match status" value="1"/>
</dbReference>
<evidence type="ECO:0000313" key="6">
    <source>
        <dbReference type="EMBL" id="ERN14309.1"/>
    </source>
</evidence>
<dbReference type="InterPro" id="IPR005123">
    <property type="entry name" value="Oxoglu/Fe-dep_dioxygenase_dom"/>
</dbReference>
<dbReference type="Gramene" id="ERN14309">
    <property type="protein sequence ID" value="ERN14309"/>
    <property type="gene ID" value="AMTR_s00033p00191010"/>
</dbReference>
<dbReference type="PROSITE" id="PS51471">
    <property type="entry name" value="FE2OG_OXY"/>
    <property type="match status" value="1"/>
</dbReference>
<dbReference type="HOGENOM" id="CLU_010119_16_1_1"/>
<reference evidence="7" key="1">
    <citation type="journal article" date="2013" name="Science">
        <title>The Amborella genome and the evolution of flowering plants.</title>
        <authorList>
            <consortium name="Amborella Genome Project"/>
        </authorList>
    </citation>
    <scope>NUCLEOTIDE SEQUENCE [LARGE SCALE GENOMIC DNA]</scope>
</reference>
<feature type="domain" description="Fe2OG dioxygenase" evidence="5">
    <location>
        <begin position="133"/>
        <end position="222"/>
    </location>
</feature>
<evidence type="ECO:0000256" key="1">
    <source>
        <dbReference type="ARBA" id="ARBA00008056"/>
    </source>
</evidence>
<dbReference type="Gene3D" id="2.60.120.330">
    <property type="entry name" value="B-lactam Antibiotic, Isopenicillin N Synthase, Chain"/>
    <property type="match status" value="1"/>
</dbReference>
<dbReference type="AlphaFoldDB" id="U5CW03"/>
<keyword evidence="2 4" id="KW-0479">Metal-binding</keyword>